<dbReference type="InterPro" id="IPR027417">
    <property type="entry name" value="P-loop_NTPase"/>
</dbReference>
<dbReference type="STRING" id="4538.I1Q6X8"/>
<keyword evidence="14" id="KW-1185">Reference proteome</keyword>
<dbReference type="GeneID" id="127777101"/>
<evidence type="ECO:0000256" key="5">
    <source>
        <dbReference type="ARBA" id="ARBA00022741"/>
    </source>
</evidence>
<dbReference type="SMART" id="SM00382">
    <property type="entry name" value="AAA"/>
    <property type="match status" value="1"/>
</dbReference>
<protein>
    <recommendedName>
        <fullName evidence="12">ABC transporter domain-containing protein</fullName>
    </recommendedName>
</protein>
<comment type="subcellular location">
    <subcellularLocation>
        <location evidence="1">Membrane</location>
        <topology evidence="1">Multi-pass membrane protein</topology>
    </subcellularLocation>
</comment>
<evidence type="ECO:0000256" key="10">
    <source>
        <dbReference type="SAM" id="Phobius"/>
    </source>
</evidence>
<name>I1Q6X8_ORYGL</name>
<dbReference type="GO" id="GO:0016887">
    <property type="term" value="F:ATP hydrolysis activity"/>
    <property type="evidence" value="ECO:0007669"/>
    <property type="project" value="InterPro"/>
</dbReference>
<proteinExistence type="inferred from homology"/>
<dbReference type="SUPFAM" id="SSF52540">
    <property type="entry name" value="P-loop containing nucleoside triphosphate hydrolases"/>
    <property type="match status" value="1"/>
</dbReference>
<dbReference type="InterPro" id="IPR017871">
    <property type="entry name" value="ABC_transporter-like_CS"/>
</dbReference>
<evidence type="ECO:0000313" key="13">
    <source>
        <dbReference type="EnsemblPlants" id="ORGLA06G0289100.1"/>
    </source>
</evidence>
<feature type="transmembrane region" description="Helical" evidence="10">
    <location>
        <begin position="883"/>
        <end position="903"/>
    </location>
</feature>
<evidence type="ECO:0000256" key="8">
    <source>
        <dbReference type="ARBA" id="ARBA00023136"/>
    </source>
</evidence>
<dbReference type="Pfam" id="PF00005">
    <property type="entry name" value="ABC_tran"/>
    <property type="match status" value="1"/>
</dbReference>
<sequence length="1079" mass="118897">MGMAAVLLLSFLLLAAPAAAIDILRRSLAAQTKGDLASITAGNPLVANAMNDRLKNLTDAFAQQMGKEFHYCIKDTDDEWNIAFNFSTDPTFLSNCMQATDGDVPQRVCTAAEMKFYFESFLDSNGRKNYVRPNKNCNLTSWMDGCEAGWACSAGPDQNINLQDAVNFPSRTLDCRGCCAGFFCPHGLTCMIPCPLGAYCPESTLNKTTGICDPYNYQPPPGKPNHTCGGADRWADVVSTDDVFCPAGFYCPSTIKKLSCSSGFYCRKGSTSQTKCFHKGSCKPNSVNQDITIFGALLVGALSLVLLIIYNFSGQLLTNREKKQAKSREAAARHAKETAMARERWKSAKDVAKKHAVGLQSSLSRTFSRKKTLRTHEPSKGAVETDVEPSKGSGEKKSNLTDMMRSLEENPEKGEGFNVEIGEKKKTKGRHAHTQSQIFKYAYGQIEKEKAMEQQNKNLTFSGVISMATDEDIRTRPRIEIAFKDLTLTLKGSKKKLLRSVTGKLMPGRVAAVMGPSGAGKTTFLSAIAGKATGCETTGMVLINGKMEPIRAYKKIIGFVPQDDIVHGNLTVQENLWFNARCRLSADMSKADKVLVVERVIEALGLQAVRDSLVGTVEQRGISGGQRKRVNVGLEMVMEPSVLILDEPTSGLDSSSSLLLLRALRREALEGVNISMVVHQPSYTLYKMFDDLILLAKGGLTVYHGPVKKVEEYFSGLGIVVPDRVNPPDYYIDILEGIVKPNANVAVNAKDLPLRWMLHNGYEVPRDMLQSGSDAESSFRGGGDLTPGGDTGQSIAGEVWGNVKDIVGQKKDEYDYNKSSQNLSNRCTPGILRQYKYYLGRCGKQRLREARIQGVDYLILGLAGICLGTLAKVSDETFGALGYTYTVIAVSLLCKIGALRSFSLEKIHYWRERASGMSSLAYFMSKDTIDHFNTIIKPIVYLSMFYFFNNPRSSIWENYVVLVALVYCVTGIGYTFAIFFQPGSAQLWSALLPVVLTLIATQQKDTFFANLCYTKWALEGFVIANAQRYSGVWLITRCGSLLKSGYDINDRFLCILVLAANGVLFRCVAFFCMVIFQKH</sequence>
<dbReference type="Pfam" id="PF19055">
    <property type="entry name" value="ABC2_membrane_7"/>
    <property type="match status" value="1"/>
</dbReference>
<dbReference type="PANTHER" id="PTHR48041:SF91">
    <property type="entry name" value="ABC TRANSPORTER G FAMILY MEMBER 28"/>
    <property type="match status" value="1"/>
</dbReference>
<feature type="transmembrane region" description="Helical" evidence="10">
    <location>
        <begin position="854"/>
        <end position="871"/>
    </location>
</feature>
<dbReference type="PANTHER" id="PTHR48041">
    <property type="entry name" value="ABC TRANSPORTER G FAMILY MEMBER 28"/>
    <property type="match status" value="1"/>
</dbReference>
<reference evidence="14" key="2">
    <citation type="submission" date="2018-04" db="EMBL/GenBank/DDBJ databases">
        <title>OglaRS2 (Oryza glaberrima Reference Sequence Version 2).</title>
        <authorList>
            <person name="Zhang J."/>
            <person name="Kudrna D."/>
            <person name="Lee S."/>
            <person name="Talag J."/>
            <person name="Rajasekar S."/>
            <person name="Wing R.A."/>
        </authorList>
    </citation>
    <scope>NUCLEOTIDE SEQUENCE [LARGE SCALE GENOMIC DNA]</scope>
    <source>
        <strain evidence="14">cv. IRGC 96717</strain>
    </source>
</reference>
<dbReference type="EnsemblPlants" id="ORGLA06G0289100.1">
    <property type="protein sequence ID" value="ORGLA06G0289100.1"/>
    <property type="gene ID" value="ORGLA06G0289100"/>
</dbReference>
<evidence type="ECO:0000256" key="1">
    <source>
        <dbReference type="ARBA" id="ARBA00004141"/>
    </source>
</evidence>
<dbReference type="KEGG" id="ogl:127777101"/>
<feature type="domain" description="ABC transporter" evidence="12">
    <location>
        <begin position="481"/>
        <end position="722"/>
    </location>
</feature>
<feature type="transmembrane region" description="Helical" evidence="10">
    <location>
        <begin position="1052"/>
        <end position="1076"/>
    </location>
</feature>
<dbReference type="PROSITE" id="PS50893">
    <property type="entry name" value="ABC_TRANSPORTER_2"/>
    <property type="match status" value="1"/>
</dbReference>
<feature type="compositionally biased region" description="Gly residues" evidence="9">
    <location>
        <begin position="780"/>
        <end position="790"/>
    </location>
</feature>
<evidence type="ECO:0000256" key="2">
    <source>
        <dbReference type="ARBA" id="ARBA00005814"/>
    </source>
</evidence>
<dbReference type="InterPro" id="IPR003439">
    <property type="entry name" value="ABC_transporter-like_ATP-bd"/>
</dbReference>
<evidence type="ECO:0000256" key="7">
    <source>
        <dbReference type="ARBA" id="ARBA00022989"/>
    </source>
</evidence>
<feature type="region of interest" description="Disordered" evidence="9">
    <location>
        <begin position="363"/>
        <end position="401"/>
    </location>
</feature>
<keyword evidence="11" id="KW-0732">Signal</keyword>
<reference evidence="13" key="1">
    <citation type="submission" date="2015-06" db="UniProtKB">
        <authorList>
            <consortium name="EnsemblPlants"/>
        </authorList>
    </citation>
    <scope>IDENTIFICATION</scope>
</reference>
<dbReference type="InterPro" id="IPR043926">
    <property type="entry name" value="ABCG_dom"/>
</dbReference>
<dbReference type="RefSeq" id="XP_052159568.1">
    <property type="nucleotide sequence ID" value="XM_052303608.1"/>
</dbReference>
<keyword evidence="3" id="KW-0813">Transport</keyword>
<dbReference type="GO" id="GO:0016020">
    <property type="term" value="C:membrane"/>
    <property type="evidence" value="ECO:0007669"/>
    <property type="project" value="UniProtKB-SubCell"/>
</dbReference>
<dbReference type="Gene3D" id="3.40.50.300">
    <property type="entry name" value="P-loop containing nucleotide triphosphate hydrolases"/>
    <property type="match status" value="1"/>
</dbReference>
<feature type="chain" id="PRO_5003651093" description="ABC transporter domain-containing protein" evidence="11">
    <location>
        <begin position="21"/>
        <end position="1079"/>
    </location>
</feature>
<dbReference type="eggNOG" id="KOG0061">
    <property type="taxonomic scope" value="Eukaryota"/>
</dbReference>
<evidence type="ECO:0000313" key="14">
    <source>
        <dbReference type="Proteomes" id="UP000007306"/>
    </source>
</evidence>
<dbReference type="GO" id="GO:0005524">
    <property type="term" value="F:ATP binding"/>
    <property type="evidence" value="ECO:0007669"/>
    <property type="project" value="UniProtKB-KW"/>
</dbReference>
<dbReference type="Gramene" id="ORGLA06G0289100.1">
    <property type="protein sequence ID" value="ORGLA06G0289100.1"/>
    <property type="gene ID" value="ORGLA06G0289100"/>
</dbReference>
<feature type="region of interest" description="Disordered" evidence="9">
    <location>
        <begin position="771"/>
        <end position="790"/>
    </location>
</feature>
<dbReference type="FunFam" id="3.40.50.300:FF:000367">
    <property type="entry name" value="ABC transporter G family member 24"/>
    <property type="match status" value="1"/>
</dbReference>
<dbReference type="InterPro" id="IPR003593">
    <property type="entry name" value="AAA+_ATPase"/>
</dbReference>
<evidence type="ECO:0000256" key="4">
    <source>
        <dbReference type="ARBA" id="ARBA00022692"/>
    </source>
</evidence>
<evidence type="ECO:0000256" key="11">
    <source>
        <dbReference type="SAM" id="SignalP"/>
    </source>
</evidence>
<dbReference type="Proteomes" id="UP000007306">
    <property type="component" value="Unassembled WGS sequence"/>
</dbReference>
<comment type="similarity">
    <text evidence="2">Belongs to the ABC transporter superfamily. ABCG family. Eye pigment precursor importer (TC 3.A.1.204) subfamily.</text>
</comment>
<keyword evidence="5" id="KW-0547">Nucleotide-binding</keyword>
<dbReference type="PROSITE" id="PS00211">
    <property type="entry name" value="ABC_TRANSPORTER_1"/>
    <property type="match status" value="1"/>
</dbReference>
<evidence type="ECO:0000256" key="9">
    <source>
        <dbReference type="SAM" id="MobiDB-lite"/>
    </source>
</evidence>
<feature type="transmembrane region" description="Helical" evidence="10">
    <location>
        <begin position="291"/>
        <end position="313"/>
    </location>
</feature>
<evidence type="ECO:0000259" key="12">
    <source>
        <dbReference type="PROSITE" id="PS50893"/>
    </source>
</evidence>
<accession>I1Q6X8</accession>
<dbReference type="GO" id="GO:0140359">
    <property type="term" value="F:ABC-type transporter activity"/>
    <property type="evidence" value="ECO:0007669"/>
    <property type="project" value="InterPro"/>
</dbReference>
<dbReference type="AlphaFoldDB" id="I1Q6X8"/>
<evidence type="ECO:0000256" key="3">
    <source>
        <dbReference type="ARBA" id="ARBA00022448"/>
    </source>
</evidence>
<dbReference type="InterPro" id="IPR050352">
    <property type="entry name" value="ABCG_transporters"/>
</dbReference>
<keyword evidence="7 10" id="KW-1133">Transmembrane helix</keyword>
<dbReference type="HOGENOM" id="CLU_000604_57_0_1"/>
<organism evidence="13 14">
    <name type="scientific">Oryza glaberrima</name>
    <name type="common">African rice</name>
    <dbReference type="NCBI Taxonomy" id="4538"/>
    <lineage>
        <taxon>Eukaryota</taxon>
        <taxon>Viridiplantae</taxon>
        <taxon>Streptophyta</taxon>
        <taxon>Embryophyta</taxon>
        <taxon>Tracheophyta</taxon>
        <taxon>Spermatophyta</taxon>
        <taxon>Magnoliopsida</taxon>
        <taxon>Liliopsida</taxon>
        <taxon>Poales</taxon>
        <taxon>Poaceae</taxon>
        <taxon>BOP clade</taxon>
        <taxon>Oryzoideae</taxon>
        <taxon>Oryzeae</taxon>
        <taxon>Oryzinae</taxon>
        <taxon>Oryza</taxon>
    </lineage>
</organism>
<keyword evidence="4 10" id="KW-0812">Transmembrane</keyword>
<keyword evidence="6" id="KW-0067">ATP-binding</keyword>
<keyword evidence="8 10" id="KW-0472">Membrane</keyword>
<dbReference type="CDD" id="cd03213">
    <property type="entry name" value="ABCG_EPDR"/>
    <property type="match status" value="1"/>
</dbReference>
<dbReference type="OMA" id="HSNHGDV"/>
<evidence type="ECO:0000256" key="6">
    <source>
        <dbReference type="ARBA" id="ARBA00022840"/>
    </source>
</evidence>
<feature type="signal peptide" evidence="11">
    <location>
        <begin position="1"/>
        <end position="20"/>
    </location>
</feature>
<feature type="transmembrane region" description="Helical" evidence="10">
    <location>
        <begin position="959"/>
        <end position="979"/>
    </location>
</feature>
<gene>
    <name evidence="13" type="primary">LOC127777101</name>
</gene>